<feature type="domain" description="Bacterial repeat" evidence="3">
    <location>
        <begin position="32"/>
        <end position="93"/>
    </location>
</feature>
<evidence type="ECO:0000259" key="3">
    <source>
        <dbReference type="Pfam" id="PF18998"/>
    </source>
</evidence>
<protein>
    <submittedName>
        <fullName evidence="4">VCBS repeat-containing protein</fullName>
    </submittedName>
</protein>
<organism evidence="4 5">
    <name type="scientific">Eiseniibacteriota bacterium</name>
    <dbReference type="NCBI Taxonomy" id="2212470"/>
    <lineage>
        <taxon>Bacteria</taxon>
        <taxon>Candidatus Eiseniibacteriota</taxon>
    </lineage>
</organism>
<feature type="non-terminal residue" evidence="4">
    <location>
        <position position="734"/>
    </location>
</feature>
<dbReference type="InterPro" id="IPR013517">
    <property type="entry name" value="FG-GAP"/>
</dbReference>
<keyword evidence="1" id="KW-0732">Signal</keyword>
<dbReference type="Gene3D" id="2.130.10.130">
    <property type="entry name" value="Integrin alpha, N-terminal"/>
    <property type="match status" value="1"/>
</dbReference>
<dbReference type="InterPro" id="IPR044060">
    <property type="entry name" value="Bacterial_rp_domain"/>
</dbReference>
<reference evidence="4 5" key="1">
    <citation type="journal article" date="2019" name="Nat. Microbiol.">
        <title>Mediterranean grassland soil C-N compound turnover is dependent on rainfall and depth, and is mediated by genomically divergent microorganisms.</title>
        <authorList>
            <person name="Diamond S."/>
            <person name="Andeer P.F."/>
            <person name="Li Z."/>
            <person name="Crits-Christoph A."/>
            <person name="Burstein D."/>
            <person name="Anantharaman K."/>
            <person name="Lane K.R."/>
            <person name="Thomas B.C."/>
            <person name="Pan C."/>
            <person name="Northen T.R."/>
            <person name="Banfield J.F."/>
        </authorList>
    </citation>
    <scope>NUCLEOTIDE SEQUENCE [LARGE SCALE GENOMIC DNA]</scope>
    <source>
        <strain evidence="4">WS_11</strain>
    </source>
</reference>
<evidence type="ECO:0000313" key="5">
    <source>
        <dbReference type="Proteomes" id="UP000319771"/>
    </source>
</evidence>
<dbReference type="Proteomes" id="UP000319771">
    <property type="component" value="Unassembled WGS sequence"/>
</dbReference>
<comment type="caution">
    <text evidence="4">The sequence shown here is derived from an EMBL/GenBank/DDBJ whole genome shotgun (WGS) entry which is preliminary data.</text>
</comment>
<dbReference type="Pfam" id="PF18998">
    <property type="entry name" value="Flg_new_2"/>
    <property type="match status" value="4"/>
</dbReference>
<name>A0A538U546_UNCEI</name>
<dbReference type="InterPro" id="IPR028994">
    <property type="entry name" value="Integrin_alpha_N"/>
</dbReference>
<feature type="domain" description="Bacterial repeat" evidence="3">
    <location>
        <begin position="315"/>
        <end position="383"/>
    </location>
</feature>
<feature type="region of interest" description="Disordered" evidence="2">
    <location>
        <begin position="630"/>
        <end position="734"/>
    </location>
</feature>
<feature type="domain" description="Bacterial repeat" evidence="3">
    <location>
        <begin position="171"/>
        <end position="238"/>
    </location>
</feature>
<feature type="compositionally biased region" description="Basic and acidic residues" evidence="2">
    <location>
        <begin position="667"/>
        <end position="680"/>
    </location>
</feature>
<evidence type="ECO:0000256" key="2">
    <source>
        <dbReference type="SAM" id="MobiDB-lite"/>
    </source>
</evidence>
<sequence length="734" mass="75263">MVLLAFATAAAAAPLTTRPPLILHSLSLDVLGGGKVTRDPDVPDYPAGNPVQLTAVPDSGWIFAGWSGGATGTTNPLRVTMDADRVIGATFTAVVWTITASAGSGGRISPGGLVPVSYGADQTFTITPLSGYHVVAVRVDGIAVGPVTSYTFLHVTADHTITAGFAVTTHTMTVKVVGVGSVTRSPNLAAYAEGSIVSLKATPGVGWLFDRWSGDTSGTANPVAVTMSVDRTVTASFRTDWTITASAGSGGTISPNGPVVVAPGGTQAFVITPDPGYQVADVEVDGASAGAVTGYTFTGVSTDHTIAARFSGTDYALTVGVVGHGRVTRDPELARYPEGSTVTLTAFPDPGSTFAAWGGDAAGNPNPLTVTMDAAKSVSAGFDVTDILASTAATFPSYAGGLPPAWGDDDNDGDPDLPLVRNDGHGVFSEMPGFRTLLANGNYHGGAWCDFDRDGNLDLALQPYGSGTRARLLKNQGDGTFVDMAPTLGMDIAGYGATAVWGDFDGDGWVDLFTPYYSYTKPNRSYLWHNNGNGTFTDVGVESGVELSNLPAGLNPEGACAGDFDDDGDLDLYCAGHLLRNDGTGHFADVRAAMGLPLVSDGAARWVDYDDDGDLDLSLRTAAGPQLFRNDGNQFNVGGQLGGRGQRRGPGPLPVAVQPAGAALPEPGERDIRPGPDVRPRRQLGADGLGGRRRRRGHGPARGGGGPTPAAEHAGEPAGVRGQLAQGHGAGFGG</sequence>
<evidence type="ECO:0000256" key="1">
    <source>
        <dbReference type="ARBA" id="ARBA00022729"/>
    </source>
</evidence>
<dbReference type="EMBL" id="VBPB01000190">
    <property type="protein sequence ID" value="TMQ71024.1"/>
    <property type="molecule type" value="Genomic_DNA"/>
</dbReference>
<accession>A0A538U546</accession>
<evidence type="ECO:0000313" key="4">
    <source>
        <dbReference type="EMBL" id="TMQ71024.1"/>
    </source>
</evidence>
<dbReference type="SUPFAM" id="SSF69318">
    <property type="entry name" value="Integrin alpha N-terminal domain"/>
    <property type="match status" value="1"/>
</dbReference>
<proteinExistence type="predicted"/>
<gene>
    <name evidence="4" type="ORF">E6K81_11145</name>
</gene>
<dbReference type="Pfam" id="PF13517">
    <property type="entry name" value="FG-GAP_3"/>
    <property type="match status" value="2"/>
</dbReference>
<dbReference type="PANTHER" id="PTHR46580">
    <property type="entry name" value="SENSOR KINASE-RELATED"/>
    <property type="match status" value="1"/>
</dbReference>
<dbReference type="AlphaFoldDB" id="A0A538U546"/>
<feature type="domain" description="Bacterial repeat" evidence="3">
    <location>
        <begin position="97"/>
        <end position="166"/>
    </location>
</feature>